<accession>A0AA50QD76</accession>
<dbReference type="RefSeq" id="WP_306763141.1">
    <property type="nucleotide sequence ID" value="NZ_CP118224.1"/>
</dbReference>
<dbReference type="Proteomes" id="UP001223802">
    <property type="component" value="Chromosome"/>
</dbReference>
<evidence type="ECO:0000313" key="2">
    <source>
        <dbReference type="Proteomes" id="UP001223802"/>
    </source>
</evidence>
<organism evidence="1 2">
    <name type="scientific">Oceanimonas pelagia</name>
    <dbReference type="NCBI Taxonomy" id="3028314"/>
    <lineage>
        <taxon>Bacteria</taxon>
        <taxon>Pseudomonadati</taxon>
        <taxon>Pseudomonadota</taxon>
        <taxon>Gammaproteobacteria</taxon>
        <taxon>Aeromonadales</taxon>
        <taxon>Aeromonadaceae</taxon>
        <taxon>Oceanimonas</taxon>
    </lineage>
</organism>
<proteinExistence type="predicted"/>
<reference evidence="1 2" key="1">
    <citation type="submission" date="2023-02" db="EMBL/GenBank/DDBJ databases">
        <title>Complete genome sequence of a novel bacterium Oceanimonas sp. NTOU-MSR1 isolated from marine coast sediment.</title>
        <authorList>
            <person name="Yang H.-T."/>
            <person name="Chen Y.-L."/>
            <person name="Ho Y.-N."/>
        </authorList>
    </citation>
    <scope>NUCLEOTIDE SEQUENCE [LARGE SCALE GENOMIC DNA]</scope>
    <source>
        <strain evidence="1 2">NTOU-MSR1</strain>
    </source>
</reference>
<dbReference type="Pfam" id="PF06041">
    <property type="entry name" value="DUF924"/>
    <property type="match status" value="1"/>
</dbReference>
<dbReference type="KEGG" id="ope:PU634_05925"/>
<sequence>MYQNVLAFWFEELSPAQWWHKDAKLDAAIAERFGSLHERACQGELWQWRSGALGRLAEIIVLDQFSRNIHRGKPASFAADGMALALAQEAIRQGAEHGLSREQRLFLYMPFMHSESLGIHDQALVLFERLGLADNLDYERRHRRIIERFGRYPHRNAILGRPSTAEELVFLKQPGSGF</sequence>
<dbReference type="Gene3D" id="1.20.58.320">
    <property type="entry name" value="TPR-like"/>
    <property type="match status" value="1"/>
</dbReference>
<dbReference type="Gene3D" id="1.25.40.10">
    <property type="entry name" value="Tetratricopeptide repeat domain"/>
    <property type="match status" value="1"/>
</dbReference>
<dbReference type="InterPro" id="IPR010323">
    <property type="entry name" value="DUF924"/>
</dbReference>
<dbReference type="AlphaFoldDB" id="A0AA50QD76"/>
<protein>
    <submittedName>
        <fullName evidence="1">DUF924 domain-containing protein</fullName>
    </submittedName>
</protein>
<evidence type="ECO:0000313" key="1">
    <source>
        <dbReference type="EMBL" id="WMC11904.1"/>
    </source>
</evidence>
<dbReference type="EMBL" id="CP118224">
    <property type="protein sequence ID" value="WMC11904.1"/>
    <property type="molecule type" value="Genomic_DNA"/>
</dbReference>
<gene>
    <name evidence="1" type="ORF">PU634_05925</name>
</gene>
<keyword evidence="2" id="KW-1185">Reference proteome</keyword>
<dbReference type="InterPro" id="IPR011990">
    <property type="entry name" value="TPR-like_helical_dom_sf"/>
</dbReference>
<name>A0AA50QD76_9GAMM</name>
<dbReference type="SUPFAM" id="SSF48452">
    <property type="entry name" value="TPR-like"/>
    <property type="match status" value="1"/>
</dbReference>